<name>A0A8C9IRH7_9PRIM</name>
<feature type="region of interest" description="Disordered" evidence="1">
    <location>
        <begin position="67"/>
        <end position="216"/>
    </location>
</feature>
<reference evidence="2" key="1">
    <citation type="submission" date="2025-08" db="UniProtKB">
        <authorList>
            <consortium name="Ensembl"/>
        </authorList>
    </citation>
    <scope>IDENTIFICATION</scope>
</reference>
<sequence>MQEGQCLCTGKSPLVLLLPIPCAHTPSQHALGVPQPGHPRWPSLPPTTPRPLPNVFPGRLRGLENFSKLGENPPSLCRRRGSVTRSGGARGPPTFLQPQPLRRGAGSFSSHLGQVSPQPPAPRGLSLSPAPQGRVPGGARGSGSPYLSASPAAGSWGPCGWSAFSPGRSAACSPPGRQAGAGWGGRGEPGSRLLSPRALAGSARPGQVRKGSGSLA</sequence>
<protein>
    <submittedName>
        <fullName evidence="2">Uncharacterized protein</fullName>
    </submittedName>
</protein>
<organism evidence="2 3">
    <name type="scientific">Piliocolobus tephrosceles</name>
    <name type="common">Ugandan red Colobus</name>
    <dbReference type="NCBI Taxonomy" id="591936"/>
    <lineage>
        <taxon>Eukaryota</taxon>
        <taxon>Metazoa</taxon>
        <taxon>Chordata</taxon>
        <taxon>Craniata</taxon>
        <taxon>Vertebrata</taxon>
        <taxon>Euteleostomi</taxon>
        <taxon>Mammalia</taxon>
        <taxon>Eutheria</taxon>
        <taxon>Euarchontoglires</taxon>
        <taxon>Primates</taxon>
        <taxon>Haplorrhini</taxon>
        <taxon>Catarrhini</taxon>
        <taxon>Cercopithecidae</taxon>
        <taxon>Colobinae</taxon>
        <taxon>Piliocolobus</taxon>
    </lineage>
</organism>
<evidence type="ECO:0000313" key="2">
    <source>
        <dbReference type="Ensembl" id="ENSPTEP00000040492.1"/>
    </source>
</evidence>
<accession>A0A8C9IRH7</accession>
<dbReference type="Proteomes" id="UP000694416">
    <property type="component" value="Unplaced"/>
</dbReference>
<evidence type="ECO:0000313" key="3">
    <source>
        <dbReference type="Proteomes" id="UP000694416"/>
    </source>
</evidence>
<feature type="compositionally biased region" description="Gly residues" evidence="1">
    <location>
        <begin position="179"/>
        <end position="188"/>
    </location>
</feature>
<feature type="compositionally biased region" description="Polar residues" evidence="1">
    <location>
        <begin position="107"/>
        <end position="116"/>
    </location>
</feature>
<dbReference type="AlphaFoldDB" id="A0A8C9IRH7"/>
<evidence type="ECO:0000256" key="1">
    <source>
        <dbReference type="SAM" id="MobiDB-lite"/>
    </source>
</evidence>
<dbReference type="Ensembl" id="ENSPTET00000054261.1">
    <property type="protein sequence ID" value="ENSPTEP00000040492.1"/>
    <property type="gene ID" value="ENSPTEG00000037298.1"/>
</dbReference>
<proteinExistence type="predicted"/>
<keyword evidence="3" id="KW-1185">Reference proteome</keyword>
<reference evidence="2" key="2">
    <citation type="submission" date="2025-09" db="UniProtKB">
        <authorList>
            <consortium name="Ensembl"/>
        </authorList>
    </citation>
    <scope>IDENTIFICATION</scope>
</reference>